<keyword evidence="6" id="KW-0812">Transmembrane</keyword>
<evidence type="ECO:0000256" key="11">
    <source>
        <dbReference type="SAM" id="MobiDB-lite"/>
    </source>
</evidence>
<name>A0ABS2GK76_9FIRM</name>
<dbReference type="InterPro" id="IPR011049">
    <property type="entry name" value="Serralysin-like_metalloprot_C"/>
</dbReference>
<feature type="compositionally biased region" description="Polar residues" evidence="11">
    <location>
        <begin position="1069"/>
        <end position="1092"/>
    </location>
</feature>
<dbReference type="Pfam" id="PF05662">
    <property type="entry name" value="YadA_stalk"/>
    <property type="match status" value="5"/>
</dbReference>
<dbReference type="Gene3D" id="3.30.1300.30">
    <property type="entry name" value="GSPII I/J protein-like"/>
    <property type="match status" value="1"/>
</dbReference>
<feature type="domain" description="Trimeric autotransporter adhesin YadA-like stalk" evidence="13">
    <location>
        <begin position="267"/>
        <end position="305"/>
    </location>
</feature>
<dbReference type="SUPFAM" id="SSF101967">
    <property type="entry name" value="Adhesin YadA, collagen-binding domain"/>
    <property type="match status" value="5"/>
</dbReference>
<evidence type="ECO:0000256" key="3">
    <source>
        <dbReference type="ARBA" id="ARBA00005848"/>
    </source>
</evidence>
<dbReference type="PANTHER" id="PTHR24637:SF421">
    <property type="entry name" value="CUTICLE COLLAGEN DPY-2"/>
    <property type="match status" value="1"/>
</dbReference>
<evidence type="ECO:0000256" key="9">
    <source>
        <dbReference type="ARBA" id="ARBA00023136"/>
    </source>
</evidence>
<evidence type="ECO:0000313" key="15">
    <source>
        <dbReference type="Proteomes" id="UP000707138"/>
    </source>
</evidence>
<evidence type="ECO:0000256" key="7">
    <source>
        <dbReference type="ARBA" id="ARBA00022729"/>
    </source>
</evidence>
<keyword evidence="9" id="KW-0472">Membrane</keyword>
<evidence type="ECO:0000256" key="10">
    <source>
        <dbReference type="ARBA" id="ARBA00023237"/>
    </source>
</evidence>
<dbReference type="InterPro" id="IPR005594">
    <property type="entry name" value="YadA_C"/>
</dbReference>
<feature type="domain" description="Trimeric autotransporter adhesin YadA-like stalk" evidence="13">
    <location>
        <begin position="1713"/>
        <end position="1748"/>
    </location>
</feature>
<organism evidence="14 15">
    <name type="scientific">Veillonella magna</name>
    <dbReference type="NCBI Taxonomy" id="464322"/>
    <lineage>
        <taxon>Bacteria</taxon>
        <taxon>Bacillati</taxon>
        <taxon>Bacillota</taxon>
        <taxon>Negativicutes</taxon>
        <taxon>Veillonellales</taxon>
        <taxon>Veillonellaceae</taxon>
        <taxon>Veillonella</taxon>
    </lineage>
</organism>
<dbReference type="Gene3D" id="2.20.70.140">
    <property type="match status" value="5"/>
</dbReference>
<protein>
    <submittedName>
        <fullName evidence="14">YadA-like family protein</fullName>
    </submittedName>
</protein>
<dbReference type="SUPFAM" id="SSF54523">
    <property type="entry name" value="Pili subunits"/>
    <property type="match status" value="1"/>
</dbReference>
<dbReference type="InterPro" id="IPR008635">
    <property type="entry name" value="Coiled_stalk_dom"/>
</dbReference>
<comment type="similarity">
    <text evidence="3">Belongs to the autotransporter-2 (AT-2) (TC 1.B.40) family.</text>
</comment>
<keyword evidence="5" id="KW-1134">Transmembrane beta strand</keyword>
<feature type="non-terminal residue" evidence="14">
    <location>
        <position position="1"/>
    </location>
</feature>
<dbReference type="Proteomes" id="UP000707138">
    <property type="component" value="Unassembled WGS sequence"/>
</dbReference>
<evidence type="ECO:0000259" key="13">
    <source>
        <dbReference type="Pfam" id="PF05662"/>
    </source>
</evidence>
<accession>A0ABS2GK76</accession>
<evidence type="ECO:0000256" key="6">
    <source>
        <dbReference type="ARBA" id="ARBA00022692"/>
    </source>
</evidence>
<keyword evidence="8" id="KW-0653">Protein transport</keyword>
<keyword evidence="10" id="KW-0998">Cell outer membrane</keyword>
<gene>
    <name evidence="14" type="ORF">H6A01_10130</name>
</gene>
<dbReference type="PANTHER" id="PTHR24637">
    <property type="entry name" value="COLLAGEN"/>
    <property type="match status" value="1"/>
</dbReference>
<feature type="domain" description="Trimeric autotransporter adhesin YadA-like stalk" evidence="13">
    <location>
        <begin position="1121"/>
        <end position="1159"/>
    </location>
</feature>
<dbReference type="EMBL" id="JACJLA010000030">
    <property type="protein sequence ID" value="MBM6913663.1"/>
    <property type="molecule type" value="Genomic_DNA"/>
</dbReference>
<keyword evidence="7" id="KW-0732">Signal</keyword>
<keyword evidence="4" id="KW-0813">Transport</keyword>
<feature type="domain" description="Trimeric autotransporter adhesin YadA-like stalk" evidence="13">
    <location>
        <begin position="673"/>
        <end position="711"/>
    </location>
</feature>
<evidence type="ECO:0000256" key="5">
    <source>
        <dbReference type="ARBA" id="ARBA00022452"/>
    </source>
</evidence>
<dbReference type="Pfam" id="PF03895">
    <property type="entry name" value="YadA_anchor"/>
    <property type="match status" value="1"/>
</dbReference>
<evidence type="ECO:0000256" key="2">
    <source>
        <dbReference type="ARBA" id="ARBA00004442"/>
    </source>
</evidence>
<keyword evidence="15" id="KW-1185">Reference proteome</keyword>
<evidence type="ECO:0000259" key="12">
    <source>
        <dbReference type="Pfam" id="PF03895"/>
    </source>
</evidence>
<evidence type="ECO:0000256" key="8">
    <source>
        <dbReference type="ARBA" id="ARBA00022927"/>
    </source>
</evidence>
<comment type="caution">
    <text evidence="14">The sequence shown here is derived from an EMBL/GenBank/DDBJ whole genome shotgun (WGS) entry which is preliminary data.</text>
</comment>
<dbReference type="Gene3D" id="6.10.250.2040">
    <property type="match status" value="4"/>
</dbReference>
<feature type="domain" description="Trimeric autotransporter adhesin YadA-like stalk" evidence="13">
    <location>
        <begin position="1374"/>
        <end position="1412"/>
    </location>
</feature>
<reference evidence="14 15" key="1">
    <citation type="journal article" date="2021" name="Sci. Rep.">
        <title>The distribution of antibiotic resistance genes in chicken gut microbiota commensals.</title>
        <authorList>
            <person name="Juricova H."/>
            <person name="Matiasovicova J."/>
            <person name="Kubasova T."/>
            <person name="Cejkova D."/>
            <person name="Rychlik I."/>
        </authorList>
    </citation>
    <scope>NUCLEOTIDE SEQUENCE [LARGE SCALE GENOMIC DNA]</scope>
    <source>
        <strain evidence="14 15">An537</strain>
    </source>
</reference>
<dbReference type="InterPro" id="IPR045584">
    <property type="entry name" value="Pilin-like"/>
</dbReference>
<feature type="domain" description="Trimeric autotransporter adhesin YadA-like C-terminal membrane anchor" evidence="12">
    <location>
        <begin position="1767"/>
        <end position="1822"/>
    </location>
</feature>
<evidence type="ECO:0000313" key="14">
    <source>
        <dbReference type="EMBL" id="MBM6913663.1"/>
    </source>
</evidence>
<comment type="subcellular location">
    <subcellularLocation>
        <location evidence="2">Cell outer membrane</location>
    </subcellularLocation>
    <subcellularLocation>
        <location evidence="1">Cell surface</location>
    </subcellularLocation>
</comment>
<feature type="region of interest" description="Disordered" evidence="11">
    <location>
        <begin position="1054"/>
        <end position="1092"/>
    </location>
</feature>
<evidence type="ECO:0000256" key="4">
    <source>
        <dbReference type="ARBA" id="ARBA00022448"/>
    </source>
</evidence>
<evidence type="ECO:0000256" key="1">
    <source>
        <dbReference type="ARBA" id="ARBA00004241"/>
    </source>
</evidence>
<proteinExistence type="inferred from homology"/>
<sequence>GEGTKDDSSYSGENIKTIVKDGTLFVMMDKDINATTVTVGKDGINGKDGQSGSITIIGQPGKDGANGEPGTNAKADITVIEGKPGVDGTNGLNGTDGITRIQYTDRDNNTHEVATLDDGMKYGGDAGTVIKKKLNEQVNVVGGITDANAFTAEDNLGVVSDGKNNLKVRLAKDLKGLTKVTVVDGTNKTEVTPGTIVTTDTNGSTTVNGEGLTTGGTKVTTEGLITGDTKVTTNGVTNGDTSLTKDGLTINDGPSVTKNGIDAGNQKITNVADGTKDSDAVNKGQLDKVAAAANTKVEGSDNIAVDESVDNETKAKTYTVKLKDSIILGTEPEKQISLDGTNGKATIGNVVVDGATGHVTGLTNTEWDVDNPQAVSGRAATEDQLKKATSGLTTKGINVSGNSGNSAHFNLGETIPIKGEGTKDDSSYSGDNIRTIVKDGTLFVMMDKDINATTVTVGKDGIDGKNGQPGTITIIGQPGKDGADGKPGTNAKADITVIEGKPGVDGTNGLNGKDGITRIEYTDRDNNTHEVATLDDGMKYGGDAGTVIKKKLNEQVNVVGGITDTKAFTAEDNLGVVSDGENNLKVRLAKELKGLSKVTVVDGTNKTEVTPGTIVTTDTNGSTTVNGEGLTTGDTKVTTNGVINGDTSLTKDGLTISGGPSVTKSGIDASNRKITNVADGTEDSDAVNKGQLNKVAEAANTKVEGSDNIAVDESVDNETKAKTYTVKLKDNITLGTEPEKQISLDGTTGTVSIGAGDKAIVIDAVGSTITAGRVAVDGTNGHVTGLTNTEWDVDNSQAVSGRAATEDQLKKATSGLTTKGINVSGNSGTQAHFNLGETIPIKGEGTKDDSSYSGENIKTIVTTDGTLLVTMDKDITTDSVTAKTVSVEKTVTVGKDGVDGKNGQPGYITIIGQPGKDGADGKPGTNAKADITVIEGKPGVDGKDGLNGKDGITRIQYTDRDNDTHEVATLDDGMKYGGDAGTVIKKKLNEQVNVVGGITDTNAFTAEDNLGVVSDGENNLKVRLAKELKGLTKVTVVDGINKTEVTPGTIVTTDSNGSTTVNGEGLTTGGTKVTTEGLTTGDTKVTTNGVTNGDTSLTKDGLTISGGPSVTKNGIDAGNQKIINVADGVENSDAVNKGQLDKVAAAANTKVEGSDNIAVDESVDNETKAKTYTVKLKDSITLGSEPEKQILLDGTTGTVSIGAGDKAIVIDAVGSTITAGRVAVDGSNGHVTGLTNTEWDVDNPQAVSGRAATEDQLKTVNGKVNTNAEHISNITNTVNAGWEAQVNGTKVKDVTPNSRVLNFSEGKNIIVEGNGDTITVKTTDTPSFTTVTTGDTVMDTHGVTIGGTALTKDGLTISGGPSVTKNGIDASAKKITNVADGVEKSDAVNKGQLDNEVNAIKTDITNVTNTLTTKGINVSGNSGNSAHFNLGETIPIKGEGTKDDSSYSGKNIKTIVTTDGTLLVTMDKDITTDSVTATTVTVEKTVTVGKDGIDGKNGQPGYITIIGQPGKDGANGEPGTNAKADITVIEGQPGVNGTDGLNGKDGVQGKDGITRIQYTDRDNNTHEVATLDDGMKYGGDAGTVIKKKLNEQVNVVGGITDANAFTAEDNLGVVSDGKDNLKVRLAKELKGLAKVTVSDGKSATDIQPGRIVTETVRANTVQADVVQTGRTTLSDEGIIIRSNEDRSRIGGQSKGNTMNVRLTADGLDNGGNRITNVAPGENGTDAVNVDQLKAATVGIADQLGRLGTEVNRVGAHAAAMAALKPLQYDPLEPTQIMAGIGNYRNETAAAVGIAHYTAEDTMFHMGVSVGAHRNMINAGVTHKFGWSPEKKAIPDRYKSGPISSVYVMQDEVTALKLENQKIRQANERILSEWDALKADNESLRKDNEEMRAVLAAIMTRLGGQ</sequence>